<accession>A0A9W6I3J8</accession>
<dbReference type="Proteomes" id="UP001143474">
    <property type="component" value="Unassembled WGS sequence"/>
</dbReference>
<gene>
    <name evidence="2" type="ORF">GCM10017600_37310</name>
</gene>
<organism evidence="2 3">
    <name type="scientific">Streptosporangium carneum</name>
    <dbReference type="NCBI Taxonomy" id="47481"/>
    <lineage>
        <taxon>Bacteria</taxon>
        <taxon>Bacillati</taxon>
        <taxon>Actinomycetota</taxon>
        <taxon>Actinomycetes</taxon>
        <taxon>Streptosporangiales</taxon>
        <taxon>Streptosporangiaceae</taxon>
        <taxon>Streptosporangium</taxon>
    </lineage>
</organism>
<evidence type="ECO:0000313" key="2">
    <source>
        <dbReference type="EMBL" id="GLK10325.1"/>
    </source>
</evidence>
<feature type="chain" id="PRO_5040963505" evidence="1">
    <location>
        <begin position="20"/>
        <end position="70"/>
    </location>
</feature>
<feature type="signal peptide" evidence="1">
    <location>
        <begin position="1"/>
        <end position="19"/>
    </location>
</feature>
<reference evidence="2" key="2">
    <citation type="submission" date="2023-01" db="EMBL/GenBank/DDBJ databases">
        <authorList>
            <person name="Sun Q."/>
            <person name="Evtushenko L."/>
        </authorList>
    </citation>
    <scope>NUCLEOTIDE SEQUENCE</scope>
    <source>
        <strain evidence="2">VKM Ac-2007</strain>
    </source>
</reference>
<evidence type="ECO:0000313" key="3">
    <source>
        <dbReference type="Proteomes" id="UP001143474"/>
    </source>
</evidence>
<comment type="caution">
    <text evidence="2">The sequence shown here is derived from an EMBL/GenBank/DDBJ whole genome shotgun (WGS) entry which is preliminary data.</text>
</comment>
<name>A0A9W6I3J8_9ACTN</name>
<protein>
    <submittedName>
        <fullName evidence="2">Uncharacterized protein</fullName>
    </submittedName>
</protein>
<reference evidence="2" key="1">
    <citation type="journal article" date="2014" name="Int. J. Syst. Evol. Microbiol.">
        <title>Complete genome sequence of Corynebacterium casei LMG S-19264T (=DSM 44701T), isolated from a smear-ripened cheese.</title>
        <authorList>
            <consortium name="US DOE Joint Genome Institute (JGI-PGF)"/>
            <person name="Walter F."/>
            <person name="Albersmeier A."/>
            <person name="Kalinowski J."/>
            <person name="Ruckert C."/>
        </authorList>
    </citation>
    <scope>NUCLEOTIDE SEQUENCE</scope>
    <source>
        <strain evidence="2">VKM Ac-2007</strain>
    </source>
</reference>
<dbReference type="PROSITE" id="PS51318">
    <property type="entry name" value="TAT"/>
    <property type="match status" value="1"/>
</dbReference>
<evidence type="ECO:0000256" key="1">
    <source>
        <dbReference type="SAM" id="SignalP"/>
    </source>
</evidence>
<keyword evidence="3" id="KW-1185">Reference proteome</keyword>
<dbReference type="InterPro" id="IPR006311">
    <property type="entry name" value="TAT_signal"/>
</dbReference>
<keyword evidence="1" id="KW-0732">Signal</keyword>
<proteinExistence type="predicted"/>
<dbReference type="RefSeq" id="WP_271218749.1">
    <property type="nucleotide sequence ID" value="NZ_BAAAVD010000042.1"/>
</dbReference>
<dbReference type="EMBL" id="BSEV01000007">
    <property type="protein sequence ID" value="GLK10325.1"/>
    <property type="molecule type" value="Genomic_DNA"/>
</dbReference>
<sequence>MTGLRNVLAAGALAASVLATPATMSAQPAAAAPLPQGTVASVHVPVMKPCWEYSDPMTRRQCYRWRGGGY</sequence>
<dbReference type="AlphaFoldDB" id="A0A9W6I3J8"/>